<keyword evidence="2" id="KW-1185">Reference proteome</keyword>
<name>A0A6G1CRF8_9ORYZ</name>
<dbReference type="AlphaFoldDB" id="A0A6G1CRF8"/>
<evidence type="ECO:0000313" key="2">
    <source>
        <dbReference type="Proteomes" id="UP000479710"/>
    </source>
</evidence>
<gene>
    <name evidence="1" type="ORF">E2562_018321</name>
</gene>
<dbReference type="Proteomes" id="UP000479710">
    <property type="component" value="Unassembled WGS sequence"/>
</dbReference>
<evidence type="ECO:0000313" key="1">
    <source>
        <dbReference type="EMBL" id="KAF0902697.1"/>
    </source>
</evidence>
<proteinExistence type="predicted"/>
<dbReference type="EMBL" id="SPHZ02000008">
    <property type="protein sequence ID" value="KAF0902697.1"/>
    <property type="molecule type" value="Genomic_DNA"/>
</dbReference>
<organism evidence="1 2">
    <name type="scientific">Oryza meyeriana var. granulata</name>
    <dbReference type="NCBI Taxonomy" id="110450"/>
    <lineage>
        <taxon>Eukaryota</taxon>
        <taxon>Viridiplantae</taxon>
        <taxon>Streptophyta</taxon>
        <taxon>Embryophyta</taxon>
        <taxon>Tracheophyta</taxon>
        <taxon>Spermatophyta</taxon>
        <taxon>Magnoliopsida</taxon>
        <taxon>Liliopsida</taxon>
        <taxon>Poales</taxon>
        <taxon>Poaceae</taxon>
        <taxon>BOP clade</taxon>
        <taxon>Oryzoideae</taxon>
        <taxon>Oryzeae</taxon>
        <taxon>Oryzinae</taxon>
        <taxon>Oryza</taxon>
        <taxon>Oryza meyeriana</taxon>
    </lineage>
</organism>
<protein>
    <submittedName>
        <fullName evidence="1">Uncharacterized protein</fullName>
    </submittedName>
</protein>
<accession>A0A6G1CRF8</accession>
<sequence length="61" mass="6692">MADAHPLQKAAWWKFLSSFGGEDLLASRESDCPDSLLLSSTCAYQLLFSFLLDQTGIPIGQ</sequence>
<comment type="caution">
    <text evidence="1">The sequence shown here is derived from an EMBL/GenBank/DDBJ whole genome shotgun (WGS) entry which is preliminary data.</text>
</comment>
<reference evidence="1 2" key="1">
    <citation type="submission" date="2019-11" db="EMBL/GenBank/DDBJ databases">
        <title>Whole genome sequence of Oryza granulata.</title>
        <authorList>
            <person name="Li W."/>
        </authorList>
    </citation>
    <scope>NUCLEOTIDE SEQUENCE [LARGE SCALE GENOMIC DNA]</scope>
    <source>
        <strain evidence="2">cv. Menghai</strain>
        <tissue evidence="1">Leaf</tissue>
    </source>
</reference>